<evidence type="ECO:0000313" key="2">
    <source>
        <dbReference type="EMBL" id="KPM41629.1"/>
    </source>
</evidence>
<dbReference type="AlphaFoldDB" id="A0A0P7BMU2"/>
<organism evidence="2 3">
    <name type="scientific">Neonectria ditissima</name>
    <dbReference type="NCBI Taxonomy" id="78410"/>
    <lineage>
        <taxon>Eukaryota</taxon>
        <taxon>Fungi</taxon>
        <taxon>Dikarya</taxon>
        <taxon>Ascomycota</taxon>
        <taxon>Pezizomycotina</taxon>
        <taxon>Sordariomycetes</taxon>
        <taxon>Hypocreomycetidae</taxon>
        <taxon>Hypocreales</taxon>
        <taxon>Nectriaceae</taxon>
        <taxon>Neonectria</taxon>
    </lineage>
</organism>
<sequence>MAGHHPRIPVGPPKPPVAHLPRIYGFTATALGAGMWFWIMYRAKKEGAVLMGLKHPWDH</sequence>
<dbReference type="GO" id="GO:0005743">
    <property type="term" value="C:mitochondrial inner membrane"/>
    <property type="evidence" value="ECO:0007669"/>
    <property type="project" value="InterPro"/>
</dbReference>
<accession>A0A0P7BMU2</accession>
<keyword evidence="1" id="KW-0472">Membrane</keyword>
<dbReference type="GO" id="GO:0045271">
    <property type="term" value="C:respiratory chain complex I"/>
    <property type="evidence" value="ECO:0007669"/>
    <property type="project" value="InterPro"/>
</dbReference>
<comment type="caution">
    <text evidence="2">The sequence shown here is derived from an EMBL/GenBank/DDBJ whole genome shotgun (WGS) entry which is preliminary data.</text>
</comment>
<keyword evidence="3" id="KW-1185">Reference proteome</keyword>
<proteinExistence type="predicted"/>
<dbReference type="EMBL" id="LKCW01000061">
    <property type="protein sequence ID" value="KPM41629.1"/>
    <property type="molecule type" value="Genomic_DNA"/>
</dbReference>
<feature type="transmembrane region" description="Helical" evidence="1">
    <location>
        <begin position="23"/>
        <end position="41"/>
    </location>
</feature>
<keyword evidence="1" id="KW-1133">Transmembrane helix</keyword>
<evidence type="ECO:0000313" key="3">
    <source>
        <dbReference type="Proteomes" id="UP000050424"/>
    </source>
</evidence>
<dbReference type="InterPro" id="IPR044980">
    <property type="entry name" value="NDUFB2_plant/fungi"/>
</dbReference>
<dbReference type="PANTHER" id="PTHR36987:SF1">
    <property type="entry name" value="NADH DEHYDROGENASE [UBIQUINONE] 1 BETA SUBCOMPLEX SUBUNIT 2"/>
    <property type="match status" value="1"/>
</dbReference>
<evidence type="ECO:0000256" key="1">
    <source>
        <dbReference type="SAM" id="Phobius"/>
    </source>
</evidence>
<evidence type="ECO:0008006" key="4">
    <source>
        <dbReference type="Google" id="ProtNLM"/>
    </source>
</evidence>
<dbReference type="PANTHER" id="PTHR36987">
    <property type="entry name" value="NADH DEHYDROGENASE [UBIQUINONE] 1 BETA SUBCOMPLEX SUBUNIT 2-LIKE"/>
    <property type="match status" value="1"/>
</dbReference>
<reference evidence="2 3" key="1">
    <citation type="submission" date="2015-09" db="EMBL/GenBank/DDBJ databases">
        <title>Draft genome of a European isolate of the apple canker pathogen Neonectria ditissima.</title>
        <authorList>
            <person name="Gomez-Cortecero A."/>
            <person name="Harrison R.J."/>
            <person name="Armitage A.D."/>
        </authorList>
    </citation>
    <scope>NUCLEOTIDE SEQUENCE [LARGE SCALE GENOMIC DNA]</scope>
    <source>
        <strain evidence="2 3">R09/05</strain>
    </source>
</reference>
<dbReference type="STRING" id="78410.A0A0P7BMU2"/>
<dbReference type="OrthoDB" id="531564at2759"/>
<dbReference type="Proteomes" id="UP000050424">
    <property type="component" value="Unassembled WGS sequence"/>
</dbReference>
<name>A0A0P7BMU2_9HYPO</name>
<keyword evidence="1" id="KW-0812">Transmembrane</keyword>
<gene>
    <name evidence="2" type="ORF">AK830_g4939</name>
</gene>
<protein>
    <recommendedName>
        <fullName evidence="4">NADH dehydrogenase [ubiquinone] 1 beta subcomplex subunit 2</fullName>
    </recommendedName>
</protein>